<keyword evidence="1" id="KW-0812">Transmembrane</keyword>
<keyword evidence="1" id="KW-0472">Membrane</keyword>
<feature type="transmembrane region" description="Helical" evidence="1">
    <location>
        <begin position="234"/>
        <end position="253"/>
    </location>
</feature>
<comment type="caution">
    <text evidence="2">The sequence shown here is derived from an EMBL/GenBank/DDBJ whole genome shotgun (WGS) entry which is preliminary data.</text>
</comment>
<evidence type="ECO:0000313" key="3">
    <source>
        <dbReference type="Proteomes" id="UP000282312"/>
    </source>
</evidence>
<evidence type="ECO:0000313" key="2">
    <source>
        <dbReference type="EMBL" id="RQX04966.1"/>
    </source>
</evidence>
<organism evidence="2 3">
    <name type="scientific">Micromonospora inaquosa</name>
    <dbReference type="NCBI Taxonomy" id="2203716"/>
    <lineage>
        <taxon>Bacteria</taxon>
        <taxon>Bacillati</taxon>
        <taxon>Actinomycetota</taxon>
        <taxon>Actinomycetes</taxon>
        <taxon>Micromonosporales</taxon>
        <taxon>Micromonosporaceae</taxon>
        <taxon>Micromonospora</taxon>
    </lineage>
</organism>
<evidence type="ECO:0000256" key="1">
    <source>
        <dbReference type="SAM" id="Phobius"/>
    </source>
</evidence>
<feature type="transmembrane region" description="Helical" evidence="1">
    <location>
        <begin position="164"/>
        <end position="186"/>
    </location>
</feature>
<feature type="transmembrane region" description="Helical" evidence="1">
    <location>
        <begin position="382"/>
        <end position="403"/>
    </location>
</feature>
<keyword evidence="1" id="KW-1133">Transmembrane helix</keyword>
<accession>A0A3N9WVY4</accession>
<feature type="transmembrane region" description="Helical" evidence="1">
    <location>
        <begin position="45"/>
        <end position="65"/>
    </location>
</feature>
<name>A0A3N9WVY4_9ACTN</name>
<feature type="transmembrane region" description="Helical" evidence="1">
    <location>
        <begin position="355"/>
        <end position="376"/>
    </location>
</feature>
<dbReference type="Proteomes" id="UP000282312">
    <property type="component" value="Unassembled WGS sequence"/>
</dbReference>
<gene>
    <name evidence="2" type="ORF">DLJ59_08450</name>
</gene>
<feature type="transmembrane region" description="Helical" evidence="1">
    <location>
        <begin position="321"/>
        <end position="343"/>
    </location>
</feature>
<feature type="transmembrane region" description="Helical" evidence="1">
    <location>
        <begin position="198"/>
        <end position="222"/>
    </location>
</feature>
<keyword evidence="3" id="KW-1185">Reference proteome</keyword>
<feature type="transmembrane region" description="Helical" evidence="1">
    <location>
        <begin position="21"/>
        <end position="39"/>
    </location>
</feature>
<protein>
    <recommendedName>
        <fullName evidence="4">O-antigen ligase domain-containing protein</fullName>
    </recommendedName>
</protein>
<proteinExistence type="predicted"/>
<evidence type="ECO:0008006" key="4">
    <source>
        <dbReference type="Google" id="ProtNLM"/>
    </source>
</evidence>
<feature type="transmembrane region" description="Helical" evidence="1">
    <location>
        <begin position="85"/>
        <end position="103"/>
    </location>
</feature>
<reference evidence="2 3" key="1">
    <citation type="submission" date="2018-05" db="EMBL/GenBank/DDBJ databases">
        <title>Micromonospora from Atacama Desert.</title>
        <authorList>
            <person name="Carro L."/>
            <person name="Goodfellow M."/>
            <person name="Klenk H.-P."/>
        </authorList>
    </citation>
    <scope>NUCLEOTIDE SEQUENCE [LARGE SCALE GENOMIC DNA]</scope>
    <source>
        <strain evidence="2 3">LB39</strain>
    </source>
</reference>
<dbReference type="AlphaFoldDB" id="A0A3N9WVY4"/>
<sequence length="428" mass="44639">MLITMSVFGPYLAGGIRTEQVAVYGAAVLLCALGLWSRVSLTTAGGVVVALHLAVVGVATIGVVFPPLNPTLHSVGSLTGGYDSLLLPLAVVLVLAMLVGSGANPAALLRSVCIVTVWAMAANTVVAIYSISSNSTTVLALFRLFGEGESVADRAERMGRYSGIFNQPAEAGLLYSVALLAAIYLYRDHIPKFTVSVAALTIGGTLSVSKIFLLVGAPIALAQILLVPGRRRRMWSLALTAVSVGLLTQLDVLERWDGRDFLLRLLPGAGQGDQVTLYTAGRFGEHSSLNEVVGAAFDISPMTGAGVRGLQLPYDNGWVEALVIAGVIGVVLHTALLAALFVGWLHGRSARPESVLAGGLVLAVVGASFGLPAITANRCATIVWLLLGLLLVVARPAAATTWWQRPGEGRHRVPPAVAPRLVGAGRRP</sequence>
<dbReference type="EMBL" id="QGSZ01000166">
    <property type="protein sequence ID" value="RQX04966.1"/>
    <property type="molecule type" value="Genomic_DNA"/>
</dbReference>